<organism evidence="1">
    <name type="scientific">Arundo donax</name>
    <name type="common">Giant reed</name>
    <name type="synonym">Donax arundinaceus</name>
    <dbReference type="NCBI Taxonomy" id="35708"/>
    <lineage>
        <taxon>Eukaryota</taxon>
        <taxon>Viridiplantae</taxon>
        <taxon>Streptophyta</taxon>
        <taxon>Embryophyta</taxon>
        <taxon>Tracheophyta</taxon>
        <taxon>Spermatophyta</taxon>
        <taxon>Magnoliopsida</taxon>
        <taxon>Liliopsida</taxon>
        <taxon>Poales</taxon>
        <taxon>Poaceae</taxon>
        <taxon>PACMAD clade</taxon>
        <taxon>Arundinoideae</taxon>
        <taxon>Arundineae</taxon>
        <taxon>Arundo</taxon>
    </lineage>
</organism>
<accession>A0A0A9FMV7</accession>
<proteinExistence type="predicted"/>
<dbReference type="EMBL" id="GBRH01185267">
    <property type="protein sequence ID" value="JAE12629.1"/>
    <property type="molecule type" value="Transcribed_RNA"/>
</dbReference>
<reference evidence="1" key="2">
    <citation type="journal article" date="2015" name="Data Brief">
        <title>Shoot transcriptome of the giant reed, Arundo donax.</title>
        <authorList>
            <person name="Barrero R.A."/>
            <person name="Guerrero F.D."/>
            <person name="Moolhuijzen P."/>
            <person name="Goolsby J.A."/>
            <person name="Tidwell J."/>
            <person name="Bellgard S.E."/>
            <person name="Bellgard M.I."/>
        </authorList>
    </citation>
    <scope>NUCLEOTIDE SEQUENCE</scope>
    <source>
        <tissue evidence="1">Shoot tissue taken approximately 20 cm above the soil surface</tissue>
    </source>
</reference>
<dbReference type="AlphaFoldDB" id="A0A0A9FMV7"/>
<reference evidence="1" key="1">
    <citation type="submission" date="2014-09" db="EMBL/GenBank/DDBJ databases">
        <authorList>
            <person name="Magalhaes I.L.F."/>
            <person name="Oliveira U."/>
            <person name="Santos F.R."/>
            <person name="Vidigal T.H.D.A."/>
            <person name="Brescovit A.D."/>
            <person name="Santos A.J."/>
        </authorList>
    </citation>
    <scope>NUCLEOTIDE SEQUENCE</scope>
    <source>
        <tissue evidence="1">Shoot tissue taken approximately 20 cm above the soil surface</tissue>
    </source>
</reference>
<sequence>MVTRQSIVTGLHQIQFKVVDIVEFKGAYFWIASKMVQYGYKREVSSNQKGTA</sequence>
<name>A0A0A9FMV7_ARUDO</name>
<protein>
    <submittedName>
        <fullName evidence="1">Uncharacterized protein</fullName>
    </submittedName>
</protein>
<evidence type="ECO:0000313" key="1">
    <source>
        <dbReference type="EMBL" id="JAE12629.1"/>
    </source>
</evidence>